<dbReference type="PROSITE" id="PS51186">
    <property type="entry name" value="GNAT"/>
    <property type="match status" value="1"/>
</dbReference>
<evidence type="ECO:0000313" key="2">
    <source>
        <dbReference type="EMBL" id="XBS37876.1"/>
    </source>
</evidence>
<dbReference type="EMBL" id="CP144460">
    <property type="protein sequence ID" value="XBS37876.1"/>
    <property type="molecule type" value="Genomic_DNA"/>
</dbReference>
<gene>
    <name evidence="2" type="ORF">VZ068_21215</name>
</gene>
<dbReference type="PANTHER" id="PTHR43792">
    <property type="entry name" value="GNAT FAMILY, PUTATIVE (AFU_ORTHOLOGUE AFUA_3G00765)-RELATED-RELATED"/>
    <property type="match status" value="1"/>
</dbReference>
<dbReference type="InterPro" id="IPR051531">
    <property type="entry name" value="N-acetyltransferase"/>
</dbReference>
<organism evidence="2">
    <name type="scientific">Xanthomonas sp. 10-10</name>
    <dbReference type="NCBI Taxonomy" id="3115848"/>
    <lineage>
        <taxon>Bacteria</taxon>
        <taxon>Pseudomonadati</taxon>
        <taxon>Pseudomonadota</taxon>
        <taxon>Gammaproteobacteria</taxon>
        <taxon>Lysobacterales</taxon>
        <taxon>Lysobacteraceae</taxon>
        <taxon>Xanthomonas</taxon>
    </lineage>
</organism>
<reference evidence="2" key="1">
    <citation type="submission" date="2024-02" db="EMBL/GenBank/DDBJ databases">
        <title>Complete genome sequence of Xanthomonas sp. 10-10.</title>
        <authorList>
            <person name="Biessy A."/>
            <person name="Ciotola M."/>
            <person name="Cadieux M."/>
            <person name="Soufiane B."/>
            <person name="Laforest M."/>
            <person name="Filion M."/>
        </authorList>
    </citation>
    <scope>NUCLEOTIDE SEQUENCE</scope>
    <source>
        <strain evidence="2">10-10</strain>
    </source>
</reference>
<dbReference type="Pfam" id="PF13302">
    <property type="entry name" value="Acetyltransf_3"/>
    <property type="match status" value="1"/>
</dbReference>
<dbReference type="GO" id="GO:0016747">
    <property type="term" value="F:acyltransferase activity, transferring groups other than amino-acyl groups"/>
    <property type="evidence" value="ECO:0007669"/>
    <property type="project" value="InterPro"/>
</dbReference>
<dbReference type="Gene3D" id="3.40.630.30">
    <property type="match status" value="1"/>
</dbReference>
<proteinExistence type="predicted"/>
<sequence length="192" mass="20575">MTVVIETPRLRLRTLDAERDADAMLALVNDPGFIAGINDRGIRTRAQASAHLREWAQAHHDTYGFAHWALEIRATDAFAGTLGLLCRDSLPVPHLGFALLPAYRGQGYVSEAGRAVLDYARDVLGLTRLCAIASPDNVASLRALEALGLQREGLRVLSPGTDAVAYYTIALAPADMDSNPGVRHPAGLPPTA</sequence>
<name>A0AAU7P8D9_9XANT</name>
<dbReference type="PANTHER" id="PTHR43792:SF1">
    <property type="entry name" value="N-ACETYLTRANSFERASE DOMAIN-CONTAINING PROTEIN"/>
    <property type="match status" value="1"/>
</dbReference>
<dbReference type="InterPro" id="IPR000182">
    <property type="entry name" value="GNAT_dom"/>
</dbReference>
<dbReference type="InterPro" id="IPR016181">
    <property type="entry name" value="Acyl_CoA_acyltransferase"/>
</dbReference>
<accession>A0AAU7P8D9</accession>
<dbReference type="RefSeq" id="WP_349656417.1">
    <property type="nucleotide sequence ID" value="NZ_CP144460.1"/>
</dbReference>
<evidence type="ECO:0000259" key="1">
    <source>
        <dbReference type="PROSITE" id="PS51186"/>
    </source>
</evidence>
<protein>
    <submittedName>
        <fullName evidence="2">GNAT family N-acetyltransferase</fullName>
    </submittedName>
</protein>
<dbReference type="AlphaFoldDB" id="A0AAU7P8D9"/>
<feature type="domain" description="N-acetyltransferase" evidence="1">
    <location>
        <begin position="10"/>
        <end position="173"/>
    </location>
</feature>
<dbReference type="SUPFAM" id="SSF55729">
    <property type="entry name" value="Acyl-CoA N-acyltransferases (Nat)"/>
    <property type="match status" value="1"/>
</dbReference>